<protein>
    <submittedName>
        <fullName evidence="2">Ig-like domain (Group 2)</fullName>
    </submittedName>
</protein>
<name>A0A1G8CMB6_9BACT</name>
<accession>A0A1G8CMB6</accession>
<proteinExistence type="predicted"/>
<reference evidence="3" key="1">
    <citation type="submission" date="2016-10" db="EMBL/GenBank/DDBJ databases">
        <authorList>
            <person name="Varghese N."/>
            <person name="Submissions S."/>
        </authorList>
    </citation>
    <scope>NUCLEOTIDE SEQUENCE [LARGE SCALE GENOMIC DNA]</scope>
    <source>
        <strain evidence="3">BP1-148</strain>
    </source>
</reference>
<dbReference type="PANTHER" id="PTHR23019:SF0">
    <property type="entry name" value="NUCLEAR PORE MEMBRANE GLYCOPROTEIN 210"/>
    <property type="match status" value="1"/>
</dbReference>
<evidence type="ECO:0000313" key="3">
    <source>
        <dbReference type="Proteomes" id="UP000198779"/>
    </source>
</evidence>
<keyword evidence="3" id="KW-1185">Reference proteome</keyword>
<sequence>MGIFLYPISTHAEGGYVGDEFNLSRPSVSVAYPYRVLEIQNVFWDYDHSYFSCSQTSGGLHVRITKYFESSKTITCEVRYKWGTSDGSRYWTSTERKLYSIYCNEVNIDASDLTLKVGQTQRINYYASPKTPDISFISNNSSVASVNSYGEVTAYQVGTATITLKQNMGPDATCTVNVTEPVPPTSISLPSTQSVDVYSSITLRATLQPTDANPTLSWSSENSSIARVDQNGLVTGVSPGKTKITATTDNGLSASCEMTVTDVDRTPKTFDVADEFSEKTVYVGEFWKLEYTVTPSYANYNLLWTSSDESVAKVTDGGYVQALKQGKARITGTIDGFSLTDYCDVIVKGIPNIFTVWLNDGQQMDIKLGKNIKVLLEGDKFIVKSDEVNVEYDASDVKMYTLENDGTVETGIKTVRPDGRQGTMSFDGNTIRLIGFTPHSVLRIYALGGQTEGVYRIDADGNLTLGIDDLNKGIHIIKTESITYKIIKK</sequence>
<dbReference type="SMART" id="SM00635">
    <property type="entry name" value="BID_2"/>
    <property type="match status" value="3"/>
</dbReference>
<dbReference type="Proteomes" id="UP000198779">
    <property type="component" value="Unassembled WGS sequence"/>
</dbReference>
<dbReference type="AlphaFoldDB" id="A0A1G8CMB6"/>
<dbReference type="EMBL" id="FNCQ01000034">
    <property type="protein sequence ID" value="SDH45980.1"/>
    <property type="molecule type" value="Genomic_DNA"/>
</dbReference>
<dbReference type="InterPro" id="IPR003343">
    <property type="entry name" value="Big_2"/>
</dbReference>
<gene>
    <name evidence="2" type="ORF">SAMN04487901_1341</name>
</gene>
<dbReference type="InterPro" id="IPR008964">
    <property type="entry name" value="Invasin/intimin_cell_adhesion"/>
</dbReference>
<dbReference type="SUPFAM" id="SSF49373">
    <property type="entry name" value="Invasin/intimin cell-adhesion fragments"/>
    <property type="match status" value="3"/>
</dbReference>
<dbReference type="PANTHER" id="PTHR23019">
    <property type="entry name" value="NUCLEAR PORE MEMBRANE GLYCOPROTEIN GP210-RELATED"/>
    <property type="match status" value="1"/>
</dbReference>
<evidence type="ECO:0000259" key="1">
    <source>
        <dbReference type="SMART" id="SM00635"/>
    </source>
</evidence>
<feature type="domain" description="BIG2" evidence="1">
    <location>
        <begin position="102"/>
        <end position="176"/>
    </location>
</feature>
<feature type="domain" description="BIG2" evidence="1">
    <location>
        <begin position="183"/>
        <end position="257"/>
    </location>
</feature>
<organism evidence="2 3">
    <name type="scientific">Prevotella communis</name>
    <dbReference type="NCBI Taxonomy" id="2913614"/>
    <lineage>
        <taxon>Bacteria</taxon>
        <taxon>Pseudomonadati</taxon>
        <taxon>Bacteroidota</taxon>
        <taxon>Bacteroidia</taxon>
        <taxon>Bacteroidales</taxon>
        <taxon>Prevotellaceae</taxon>
        <taxon>Prevotella</taxon>
    </lineage>
</organism>
<feature type="domain" description="BIG2" evidence="1">
    <location>
        <begin position="266"/>
        <end position="344"/>
    </location>
</feature>
<dbReference type="STRING" id="645274.SAMN04487901_1341"/>
<dbReference type="InterPro" id="IPR045197">
    <property type="entry name" value="NUP210-like"/>
</dbReference>
<dbReference type="Gene3D" id="2.60.40.1080">
    <property type="match status" value="3"/>
</dbReference>
<evidence type="ECO:0000313" key="2">
    <source>
        <dbReference type="EMBL" id="SDH45980.1"/>
    </source>
</evidence>
<dbReference type="Pfam" id="PF02368">
    <property type="entry name" value="Big_2"/>
    <property type="match status" value="3"/>
</dbReference>
<dbReference type="RefSeq" id="WP_176944357.1">
    <property type="nucleotide sequence ID" value="NZ_FNCQ01000034.1"/>
</dbReference>